<accession>E4N5K6</accession>
<evidence type="ECO:0000313" key="3">
    <source>
        <dbReference type="Proteomes" id="UP000007076"/>
    </source>
</evidence>
<dbReference type="RefSeq" id="WP_014133806.1">
    <property type="nucleotide sequence ID" value="NC_016109.1"/>
</dbReference>
<organism evidence="2 3">
    <name type="scientific">Kitasatospora setae (strain ATCC 33774 / DSM 43861 / JCM 3304 / KCC A-0304 / NBRC 14216 / KM-6054)</name>
    <name type="common">Streptomyces setae</name>
    <dbReference type="NCBI Taxonomy" id="452652"/>
    <lineage>
        <taxon>Bacteria</taxon>
        <taxon>Bacillati</taxon>
        <taxon>Actinomycetota</taxon>
        <taxon>Actinomycetes</taxon>
        <taxon>Kitasatosporales</taxon>
        <taxon>Streptomycetaceae</taxon>
        <taxon>Kitasatospora</taxon>
    </lineage>
</organism>
<dbReference type="PATRIC" id="fig|452652.3.peg.637"/>
<gene>
    <name evidence="2" type="ordered locus">KSE_06470</name>
</gene>
<dbReference type="Pfam" id="PF14325">
    <property type="entry name" value="DUF4383"/>
    <property type="match status" value="1"/>
</dbReference>
<dbReference type="STRING" id="452652.KSE_06470"/>
<reference evidence="2 3" key="1">
    <citation type="journal article" date="2010" name="DNA Res.">
        <title>Genome sequence of Kitasatospora setae NBRC 14216T: an evolutionary snapshot of the family Streptomycetaceae.</title>
        <authorList>
            <person name="Ichikawa N."/>
            <person name="Oguchi A."/>
            <person name="Ikeda H."/>
            <person name="Ishikawa J."/>
            <person name="Kitani S."/>
            <person name="Watanabe Y."/>
            <person name="Nakamura S."/>
            <person name="Katano Y."/>
            <person name="Kishi E."/>
            <person name="Sasagawa M."/>
            <person name="Ankai A."/>
            <person name="Fukui S."/>
            <person name="Hashimoto Y."/>
            <person name="Kamata S."/>
            <person name="Otoguro M."/>
            <person name="Tanikawa S."/>
            <person name="Nihira T."/>
            <person name="Horinouchi S."/>
            <person name="Ohnishi Y."/>
            <person name="Hayakawa M."/>
            <person name="Kuzuyama T."/>
            <person name="Arisawa A."/>
            <person name="Nomoto F."/>
            <person name="Miura H."/>
            <person name="Takahashi Y."/>
            <person name="Fujita N."/>
        </authorList>
    </citation>
    <scope>NUCLEOTIDE SEQUENCE [LARGE SCALE GENOMIC DNA]</scope>
    <source>
        <strain evidence="3">ATCC 33774 / DSM 43861 / JCM 3304 / KCC A-0304 / NBRC 14216 / KM-6054</strain>
    </source>
</reference>
<dbReference type="KEGG" id="ksk:KSE_06470"/>
<dbReference type="HOGENOM" id="CLU_086041_1_0_11"/>
<dbReference type="Proteomes" id="UP000007076">
    <property type="component" value="Chromosome"/>
</dbReference>
<feature type="transmembrane region" description="Helical" evidence="1">
    <location>
        <begin position="83"/>
        <end position="102"/>
    </location>
</feature>
<name>E4N5K6_KITSK</name>
<dbReference type="EMBL" id="AP010968">
    <property type="protein sequence ID" value="BAJ26487.1"/>
    <property type="molecule type" value="Genomic_DNA"/>
</dbReference>
<keyword evidence="1" id="KW-0472">Membrane</keyword>
<evidence type="ECO:0000313" key="2">
    <source>
        <dbReference type="EMBL" id="BAJ26487.1"/>
    </source>
</evidence>
<feature type="transmembrane region" description="Helical" evidence="1">
    <location>
        <begin position="53"/>
        <end position="76"/>
    </location>
</feature>
<evidence type="ECO:0008006" key="4">
    <source>
        <dbReference type="Google" id="ProtNLM"/>
    </source>
</evidence>
<proteinExistence type="predicted"/>
<evidence type="ECO:0000256" key="1">
    <source>
        <dbReference type="SAM" id="Phobius"/>
    </source>
</evidence>
<keyword evidence="1" id="KW-1133">Transmembrane helix</keyword>
<keyword evidence="3" id="KW-1185">Reference proteome</keyword>
<sequence length="181" mass="18544">MRSHDRTSADRRLSRIHRLGAGLCALLLATFGALGLADGLPYFGTRGEPVAGLSGNGLLSTVSLATAAVLLAAALLGGRQASTVTTTVGALFVLSGFVNLALLDSPANVLAFRVPNVLFSFAMGLLLATLGMYGRVSGGLPHDNPYWLRRHPNAARPNALPPNAVLPSAVPGRAALPGGRG</sequence>
<dbReference type="AlphaFoldDB" id="E4N5K6"/>
<dbReference type="eggNOG" id="ENOG5032T0S">
    <property type="taxonomic scope" value="Bacteria"/>
</dbReference>
<keyword evidence="1" id="KW-0812">Transmembrane</keyword>
<feature type="transmembrane region" description="Helical" evidence="1">
    <location>
        <begin position="114"/>
        <end position="133"/>
    </location>
</feature>
<protein>
    <recommendedName>
        <fullName evidence="4">DUF4383 domain-containing protein</fullName>
    </recommendedName>
</protein>